<dbReference type="AlphaFoldDB" id="A0ABD2Z0I6"/>
<evidence type="ECO:0000256" key="1">
    <source>
        <dbReference type="SAM" id="MobiDB-lite"/>
    </source>
</evidence>
<dbReference type="Proteomes" id="UP001630127">
    <property type="component" value="Unassembled WGS sequence"/>
</dbReference>
<name>A0ABD2Z0I6_9GENT</name>
<protein>
    <submittedName>
        <fullName evidence="2">Uncharacterized protein</fullName>
    </submittedName>
</protein>
<dbReference type="EMBL" id="JBJUIK010000011">
    <property type="protein sequence ID" value="KAL3513020.1"/>
    <property type="molecule type" value="Genomic_DNA"/>
</dbReference>
<reference evidence="2 3" key="1">
    <citation type="submission" date="2024-11" db="EMBL/GenBank/DDBJ databases">
        <title>A near-complete genome assembly of Cinchona calisaya.</title>
        <authorList>
            <person name="Lian D.C."/>
            <person name="Zhao X.W."/>
            <person name="Wei L."/>
        </authorList>
    </citation>
    <scope>NUCLEOTIDE SEQUENCE [LARGE SCALE GENOMIC DNA]</scope>
    <source>
        <tissue evidence="2">Nenye</tissue>
    </source>
</reference>
<sequence>MKHRRSKKVAVNYEVKLAREGVPCAHVAVVVLHGQLKIEDFVHPCNTIHTYAQTYSHMITPTLDNVKWVDDTSDPIMPPRKRVQPGRPKKLLKNAPDK</sequence>
<evidence type="ECO:0000313" key="2">
    <source>
        <dbReference type="EMBL" id="KAL3513020.1"/>
    </source>
</evidence>
<comment type="caution">
    <text evidence="2">The sequence shown here is derived from an EMBL/GenBank/DDBJ whole genome shotgun (WGS) entry which is preliminary data.</text>
</comment>
<accession>A0ABD2Z0I6</accession>
<gene>
    <name evidence="2" type="ORF">ACH5RR_025737</name>
</gene>
<feature type="region of interest" description="Disordered" evidence="1">
    <location>
        <begin position="71"/>
        <end position="98"/>
    </location>
</feature>
<keyword evidence="3" id="KW-1185">Reference proteome</keyword>
<organism evidence="2 3">
    <name type="scientific">Cinchona calisaya</name>
    <dbReference type="NCBI Taxonomy" id="153742"/>
    <lineage>
        <taxon>Eukaryota</taxon>
        <taxon>Viridiplantae</taxon>
        <taxon>Streptophyta</taxon>
        <taxon>Embryophyta</taxon>
        <taxon>Tracheophyta</taxon>
        <taxon>Spermatophyta</taxon>
        <taxon>Magnoliopsida</taxon>
        <taxon>eudicotyledons</taxon>
        <taxon>Gunneridae</taxon>
        <taxon>Pentapetalae</taxon>
        <taxon>asterids</taxon>
        <taxon>lamiids</taxon>
        <taxon>Gentianales</taxon>
        <taxon>Rubiaceae</taxon>
        <taxon>Cinchonoideae</taxon>
        <taxon>Cinchoneae</taxon>
        <taxon>Cinchona</taxon>
    </lineage>
</organism>
<evidence type="ECO:0000313" key="3">
    <source>
        <dbReference type="Proteomes" id="UP001630127"/>
    </source>
</evidence>
<proteinExistence type="predicted"/>
<feature type="compositionally biased region" description="Basic residues" evidence="1">
    <location>
        <begin position="79"/>
        <end position="92"/>
    </location>
</feature>